<reference evidence="1" key="1">
    <citation type="submission" date="2024-03" db="EMBL/GenBank/DDBJ databases">
        <title>Novel Streptomyces species of biotechnological and ecological value are a feature of Machair soil.</title>
        <authorList>
            <person name="Prole J.R."/>
            <person name="Goodfellow M."/>
            <person name="Allenby N."/>
            <person name="Ward A.C."/>
        </authorList>
    </citation>
    <scope>NUCLEOTIDE SEQUENCE</scope>
    <source>
        <strain evidence="1">MS2.AVA.5</strain>
    </source>
</reference>
<accession>A0ACC6PMG5</accession>
<evidence type="ECO:0000313" key="1">
    <source>
        <dbReference type="EMBL" id="MEJ8632677.1"/>
    </source>
</evidence>
<gene>
    <name evidence="1" type="ORF">WKI67_04610</name>
</gene>
<dbReference type="EMBL" id="JBBKAJ010000022">
    <property type="protein sequence ID" value="MEJ8632677.1"/>
    <property type="molecule type" value="Genomic_DNA"/>
</dbReference>
<name>A0ACC6PMG5_9ACTN</name>
<proteinExistence type="predicted"/>
<keyword evidence="2" id="KW-1185">Reference proteome</keyword>
<evidence type="ECO:0000313" key="2">
    <source>
        <dbReference type="Proteomes" id="UP001377168"/>
    </source>
</evidence>
<dbReference type="Proteomes" id="UP001377168">
    <property type="component" value="Unassembled WGS sequence"/>
</dbReference>
<organism evidence="1 2">
    <name type="scientific">Streptomyces achmelvichensis</name>
    <dbReference type="NCBI Taxonomy" id="3134111"/>
    <lineage>
        <taxon>Bacteria</taxon>
        <taxon>Bacillati</taxon>
        <taxon>Actinomycetota</taxon>
        <taxon>Actinomycetes</taxon>
        <taxon>Kitasatosporales</taxon>
        <taxon>Streptomycetaceae</taxon>
        <taxon>Streptomyces</taxon>
    </lineage>
</organism>
<protein>
    <submittedName>
        <fullName evidence="1">Uncharacterized protein</fullName>
    </submittedName>
</protein>
<comment type="caution">
    <text evidence="1">The sequence shown here is derived from an EMBL/GenBank/DDBJ whole genome shotgun (WGS) entry which is preliminary data.</text>
</comment>
<sequence length="62" mass="6829">METIVFIGLIILAITAGVCWIHLLNAQHDARIAAYHFSDPLPRPPGLPDDTGRRAHRTDAGR</sequence>